<reference evidence="3 4" key="1">
    <citation type="submission" date="2021-03" db="EMBL/GenBank/DDBJ databases">
        <title>Genomic Encyclopedia of Type Strains, Phase IV (KMG-IV): sequencing the most valuable type-strain genomes for metagenomic binning, comparative biology and taxonomic classification.</title>
        <authorList>
            <person name="Goeker M."/>
        </authorList>
    </citation>
    <scope>NUCLEOTIDE SEQUENCE [LARGE SCALE GENOMIC DNA]</scope>
    <source>
        <strain evidence="3 4">DSM 21600</strain>
    </source>
</reference>
<keyword evidence="1" id="KW-0472">Membrane</keyword>
<dbReference type="Proteomes" id="UP000759443">
    <property type="component" value="Unassembled WGS sequence"/>
</dbReference>
<gene>
    <name evidence="3" type="ORF">J2Z17_000938</name>
</gene>
<feature type="transmembrane region" description="Helical" evidence="1">
    <location>
        <begin position="38"/>
        <end position="57"/>
    </location>
</feature>
<organism evidence="3 4">
    <name type="scientific">Rhizobium halophytocola</name>
    <dbReference type="NCBI Taxonomy" id="735519"/>
    <lineage>
        <taxon>Bacteria</taxon>
        <taxon>Pseudomonadati</taxon>
        <taxon>Pseudomonadota</taxon>
        <taxon>Alphaproteobacteria</taxon>
        <taxon>Hyphomicrobiales</taxon>
        <taxon>Rhizobiaceae</taxon>
        <taxon>Rhizobium/Agrobacterium group</taxon>
        <taxon>Rhizobium</taxon>
    </lineage>
</organism>
<feature type="domain" description="DUF1468" evidence="2">
    <location>
        <begin position="7"/>
        <end position="141"/>
    </location>
</feature>
<name>A0ABS4DV23_9HYPH</name>
<evidence type="ECO:0000313" key="4">
    <source>
        <dbReference type="Proteomes" id="UP000759443"/>
    </source>
</evidence>
<comment type="caution">
    <text evidence="3">The sequence shown here is derived from an EMBL/GenBank/DDBJ whole genome shotgun (WGS) entry which is preliminary data.</text>
</comment>
<keyword evidence="1" id="KW-0812">Transmembrane</keyword>
<evidence type="ECO:0000256" key="1">
    <source>
        <dbReference type="SAM" id="Phobius"/>
    </source>
</evidence>
<dbReference type="EMBL" id="JAGGJU010000002">
    <property type="protein sequence ID" value="MBP1849517.1"/>
    <property type="molecule type" value="Genomic_DNA"/>
</dbReference>
<feature type="transmembrane region" description="Helical" evidence="1">
    <location>
        <begin position="6"/>
        <end position="26"/>
    </location>
</feature>
<evidence type="ECO:0000259" key="2">
    <source>
        <dbReference type="Pfam" id="PF07331"/>
    </source>
</evidence>
<dbReference type="Pfam" id="PF07331">
    <property type="entry name" value="TctB"/>
    <property type="match status" value="1"/>
</dbReference>
<feature type="transmembrane region" description="Helical" evidence="1">
    <location>
        <begin position="114"/>
        <end position="136"/>
    </location>
</feature>
<keyword evidence="1" id="KW-1133">Transmembrane helix</keyword>
<keyword evidence="4" id="KW-1185">Reference proteome</keyword>
<dbReference type="InterPro" id="IPR009936">
    <property type="entry name" value="DUF1468"/>
</dbReference>
<protein>
    <submittedName>
        <fullName evidence="3">4-amino-4-deoxy-L-arabinose transferase-like glycosyltransferase</fullName>
    </submittedName>
</protein>
<accession>A0ABS4DV23</accession>
<sequence length="141" mass="14711">MRLEKTAAGVLLLAFNAAMLWLALSLPPTHSRGDVGTGFMPILVAVGGLAIAAFYLFNVYRGTDRTNDTVSPRGVVLLAIFAVAVLAMTYIGLPAALALAAGAAVLIAERGQRWWIALAVVVGVAVIAKLGFGWLLNVPLP</sequence>
<proteinExistence type="predicted"/>
<dbReference type="RefSeq" id="WP_209942669.1">
    <property type="nucleotide sequence ID" value="NZ_JAGGJU010000002.1"/>
</dbReference>
<feature type="transmembrane region" description="Helical" evidence="1">
    <location>
        <begin position="77"/>
        <end position="107"/>
    </location>
</feature>
<evidence type="ECO:0000313" key="3">
    <source>
        <dbReference type="EMBL" id="MBP1849517.1"/>
    </source>
</evidence>